<evidence type="ECO:0000256" key="1">
    <source>
        <dbReference type="SAM" id="MobiDB-lite"/>
    </source>
</evidence>
<accession>A0A7S1XE28</accession>
<reference evidence="2" key="1">
    <citation type="submission" date="2021-01" db="EMBL/GenBank/DDBJ databases">
        <authorList>
            <person name="Corre E."/>
            <person name="Pelletier E."/>
            <person name="Niang G."/>
            <person name="Scheremetjew M."/>
            <person name="Finn R."/>
            <person name="Kale V."/>
            <person name="Holt S."/>
            <person name="Cochrane G."/>
            <person name="Meng A."/>
            <person name="Brown T."/>
            <person name="Cohen L."/>
        </authorList>
    </citation>
    <scope>NUCLEOTIDE SEQUENCE</scope>
    <source>
        <strain evidence="2">SAG 36.94</strain>
    </source>
</reference>
<organism evidence="2">
    <name type="scientific">Compsopogon caeruleus</name>
    <dbReference type="NCBI Taxonomy" id="31354"/>
    <lineage>
        <taxon>Eukaryota</taxon>
        <taxon>Rhodophyta</taxon>
        <taxon>Compsopogonophyceae</taxon>
        <taxon>Compsopogonales</taxon>
        <taxon>Compsopogonaceae</taxon>
        <taxon>Compsopogon</taxon>
    </lineage>
</organism>
<feature type="compositionally biased region" description="Acidic residues" evidence="1">
    <location>
        <begin position="1"/>
        <end position="10"/>
    </location>
</feature>
<name>A0A7S1XE28_9RHOD</name>
<proteinExistence type="predicted"/>
<gene>
    <name evidence="2" type="ORF">CCAE0312_LOCUS4307</name>
</gene>
<evidence type="ECO:0000313" key="2">
    <source>
        <dbReference type="EMBL" id="CAD9232226.1"/>
    </source>
</evidence>
<dbReference type="AlphaFoldDB" id="A0A7S1XE28"/>
<protein>
    <submittedName>
        <fullName evidence="2">Uncharacterized protein</fullName>
    </submittedName>
</protein>
<feature type="region of interest" description="Disordered" evidence="1">
    <location>
        <begin position="1"/>
        <end position="22"/>
    </location>
</feature>
<sequence>MERMEGDDEASNVRRSSRRLRKRKPDPAWYLGYVEEEETPEMIMRKFEALEAMKVETGENLTMEQQAKLFEQTSWFDPEYLDNSETILAEEDSTWTDEETDTSYSSDDMVSELFDEQVIEDAPPSHRVQGFTRSFRIWREKRRTDDNGRPRRALRRITVPRDPVPFSRALSIASLEEQMQARLPRWVLSITELTLEELGSGHHAVYLSPPWDSTDPLRTLGDALRLPLNTLVAPQGFLLIDTVTMVIPQVNWPS</sequence>
<dbReference type="EMBL" id="HBGH01007842">
    <property type="protein sequence ID" value="CAD9232226.1"/>
    <property type="molecule type" value="Transcribed_RNA"/>
</dbReference>